<evidence type="ECO:0000256" key="4">
    <source>
        <dbReference type="ARBA" id="ARBA00013202"/>
    </source>
</evidence>
<dbReference type="CDD" id="cd07038">
    <property type="entry name" value="TPP_PYR_PDC_IPDC_like"/>
    <property type="match status" value="1"/>
</dbReference>
<organism evidence="16 17">
    <name type="scientific">Aspergillus sclerotiicarbonarius (strain CBS 121057 / IBT 28362)</name>
    <dbReference type="NCBI Taxonomy" id="1448318"/>
    <lineage>
        <taxon>Eukaryota</taxon>
        <taxon>Fungi</taxon>
        <taxon>Dikarya</taxon>
        <taxon>Ascomycota</taxon>
        <taxon>Pezizomycotina</taxon>
        <taxon>Eurotiomycetes</taxon>
        <taxon>Eurotiomycetidae</taxon>
        <taxon>Eurotiales</taxon>
        <taxon>Aspergillaceae</taxon>
        <taxon>Aspergillus</taxon>
        <taxon>Aspergillus subgen. Circumdati</taxon>
    </lineage>
</organism>
<keyword evidence="16" id="KW-0670">Pyruvate</keyword>
<dbReference type="SUPFAM" id="SSF52518">
    <property type="entry name" value="Thiamin diphosphate-binding fold (THDP-binding)"/>
    <property type="match status" value="2"/>
</dbReference>
<feature type="domain" description="Thiamine pyrophosphate enzyme N-terminal TPP-binding" evidence="15">
    <location>
        <begin position="29"/>
        <end position="136"/>
    </location>
</feature>
<comment type="cofactor">
    <cofactor evidence="2">
        <name>thiamine diphosphate</name>
        <dbReference type="ChEBI" id="CHEBI:58937"/>
    </cofactor>
</comment>
<evidence type="ECO:0000256" key="10">
    <source>
        <dbReference type="ARBA" id="ARBA00023239"/>
    </source>
</evidence>
<dbReference type="InterPro" id="IPR047214">
    <property type="entry name" value="TPP_PDC_IPDC"/>
</dbReference>
<keyword evidence="7" id="KW-0210">Decarboxylase</keyword>
<dbReference type="GO" id="GO:0030976">
    <property type="term" value="F:thiamine pyrophosphate binding"/>
    <property type="evidence" value="ECO:0007669"/>
    <property type="project" value="InterPro"/>
</dbReference>
<evidence type="ECO:0000256" key="5">
    <source>
        <dbReference type="ARBA" id="ARBA00014422"/>
    </source>
</evidence>
<dbReference type="AlphaFoldDB" id="A0A319F519"/>
<dbReference type="EC" id="4.1.1.1" evidence="4"/>
<dbReference type="OrthoDB" id="3970464at2759"/>
<dbReference type="InterPro" id="IPR029035">
    <property type="entry name" value="DHS-like_NAD/FAD-binding_dom"/>
</dbReference>
<dbReference type="Pfam" id="PF02776">
    <property type="entry name" value="TPP_enzyme_N"/>
    <property type="match status" value="1"/>
</dbReference>
<evidence type="ECO:0000256" key="8">
    <source>
        <dbReference type="ARBA" id="ARBA00022842"/>
    </source>
</evidence>
<dbReference type="GO" id="GO:0004737">
    <property type="term" value="F:pyruvate decarboxylase activity"/>
    <property type="evidence" value="ECO:0007669"/>
    <property type="project" value="UniProtKB-EC"/>
</dbReference>
<dbReference type="Pfam" id="PF02775">
    <property type="entry name" value="TPP_enzyme_C"/>
    <property type="match status" value="1"/>
</dbReference>
<evidence type="ECO:0000259" key="14">
    <source>
        <dbReference type="Pfam" id="PF02775"/>
    </source>
</evidence>
<evidence type="ECO:0000259" key="13">
    <source>
        <dbReference type="Pfam" id="PF00205"/>
    </source>
</evidence>
<dbReference type="PANTHER" id="PTHR43452">
    <property type="entry name" value="PYRUVATE DECARBOXYLASE"/>
    <property type="match status" value="1"/>
</dbReference>
<protein>
    <recommendedName>
        <fullName evidence="5">Pyruvate decarboxylase</fullName>
        <ecNumber evidence="4">4.1.1.1</ecNumber>
    </recommendedName>
</protein>
<dbReference type="STRING" id="1448318.A0A319F519"/>
<dbReference type="InterPro" id="IPR011766">
    <property type="entry name" value="TPP_enzyme_TPP-bd"/>
</dbReference>
<keyword evidence="8 11" id="KW-0460">Magnesium</keyword>
<name>A0A319F519_ASPSB</name>
<dbReference type="SUPFAM" id="SSF52467">
    <property type="entry name" value="DHS-like NAD/FAD-binding domain"/>
    <property type="match status" value="1"/>
</dbReference>
<feature type="binding site" evidence="11">
    <location>
        <position position="466"/>
    </location>
    <ligand>
        <name>Mg(2+)</name>
        <dbReference type="ChEBI" id="CHEBI:18420"/>
    </ligand>
</feature>
<evidence type="ECO:0000313" key="17">
    <source>
        <dbReference type="Proteomes" id="UP000248423"/>
    </source>
</evidence>
<dbReference type="Proteomes" id="UP000248423">
    <property type="component" value="Unassembled WGS sequence"/>
</dbReference>
<feature type="domain" description="Thiamine pyrophosphate enzyme TPP-binding" evidence="14">
    <location>
        <begin position="424"/>
        <end position="499"/>
    </location>
</feature>
<accession>A0A319F519</accession>
<dbReference type="VEuPathDB" id="FungiDB:BO78DRAFT_450577"/>
<dbReference type="InterPro" id="IPR047213">
    <property type="entry name" value="TPP_PYR_PDC_IPDC-like"/>
</dbReference>
<dbReference type="InterPro" id="IPR012000">
    <property type="entry name" value="Thiamin_PyroP_enz_cen_dom"/>
</dbReference>
<keyword evidence="10" id="KW-0456">Lyase</keyword>
<evidence type="ECO:0000259" key="15">
    <source>
        <dbReference type="Pfam" id="PF02776"/>
    </source>
</evidence>
<gene>
    <name evidence="16" type="ORF">BO78DRAFT_450577</name>
</gene>
<sequence>MTVIKLENVNEVCSPVKTPPLQGAQDTYNIGTFLASRLEELGITQYFVVPGDFNLLLLDQILINRNLHMVGCCNELNAGYAADGYARSSPAKVAVVFVTFTVGGLSLLNAIAGAYSDGLRVIVVSGAPPSTTFGQDSLIHHTVGLKDRDQAIRMFQQITTAAVRLEREGNPTSILDKALVSCLENSLPIYIEIPCDITQDPCESPQPLIFSSPQRSVPCNLLNAFRGFSDLWKEAHNAVVIVGPLARHVLSLKVLISLLEKLGCPVFCQPDAKSLVPESHPQFQGTFWGVASDTLNLQTVMRSDLWVGLGTRWSDYSLLQKPTPRHLDLQPDHLRMPDGTCIDGITLTELADSIIHSNLTGYRIEDYSPASRTGKATTDGALAHDPVNQPLTTGVIMEGIQSILRPNDTLIAETGDSWFNSQKIKLPDGATYHMQMMYGSIGWSLPATLGSQLARPDGRTILMIGDGSFQMTAQELSTMIRLKTNPVIFIFNNLGYRIESAIHDGPYNYISNWNYADFARTLCNITHSLGSGNRYLTEQEHREHDNAALFSMRIKTYDELLLAIHRVVAEPEKLAVLECCINPWDISEGLVRFGQANSAT</sequence>
<dbReference type="FunFam" id="3.40.50.970:FF:000024">
    <property type="entry name" value="Pyruvate decarboxylase isozyme"/>
    <property type="match status" value="1"/>
</dbReference>
<evidence type="ECO:0000256" key="7">
    <source>
        <dbReference type="ARBA" id="ARBA00022793"/>
    </source>
</evidence>
<proteinExistence type="inferred from homology"/>
<keyword evidence="9 12" id="KW-0786">Thiamine pyrophosphate</keyword>
<dbReference type="PIRSF" id="PIRSF036565">
    <property type="entry name" value="Pyruvt_ip_decrb"/>
    <property type="match status" value="1"/>
</dbReference>
<comment type="similarity">
    <text evidence="3 12">Belongs to the TPP enzyme family.</text>
</comment>
<dbReference type="GO" id="GO:0005829">
    <property type="term" value="C:cytosol"/>
    <property type="evidence" value="ECO:0007669"/>
    <property type="project" value="TreeGrafter"/>
</dbReference>
<dbReference type="InterPro" id="IPR012001">
    <property type="entry name" value="Thiamin_PyroP_enz_TPP-bd_dom"/>
</dbReference>
<keyword evidence="17" id="KW-1185">Reference proteome</keyword>
<evidence type="ECO:0000256" key="2">
    <source>
        <dbReference type="ARBA" id="ARBA00001964"/>
    </source>
</evidence>
<reference evidence="16 17" key="1">
    <citation type="submission" date="2018-02" db="EMBL/GenBank/DDBJ databases">
        <title>The genomes of Aspergillus section Nigri reveals drivers in fungal speciation.</title>
        <authorList>
            <consortium name="DOE Joint Genome Institute"/>
            <person name="Vesth T.C."/>
            <person name="Nybo J."/>
            <person name="Theobald S."/>
            <person name="Brandl J."/>
            <person name="Frisvad J.C."/>
            <person name="Nielsen K.F."/>
            <person name="Lyhne E.K."/>
            <person name="Kogle M.E."/>
            <person name="Kuo A."/>
            <person name="Riley R."/>
            <person name="Clum A."/>
            <person name="Nolan M."/>
            <person name="Lipzen A."/>
            <person name="Salamov A."/>
            <person name="Henrissat B."/>
            <person name="Wiebenga A."/>
            <person name="De vries R.P."/>
            <person name="Grigoriev I.V."/>
            <person name="Mortensen U.H."/>
            <person name="Andersen M.R."/>
            <person name="Baker S.E."/>
        </authorList>
    </citation>
    <scope>NUCLEOTIDE SEQUENCE [LARGE SCALE GENOMIC DNA]</scope>
    <source>
        <strain evidence="16 17">CBS 121057</strain>
    </source>
</reference>
<dbReference type="GO" id="GO:0000949">
    <property type="term" value="P:aromatic amino acid family catabolic process to alcohol via Ehrlich pathway"/>
    <property type="evidence" value="ECO:0007669"/>
    <property type="project" value="TreeGrafter"/>
</dbReference>
<evidence type="ECO:0000256" key="12">
    <source>
        <dbReference type="RuleBase" id="RU362132"/>
    </source>
</evidence>
<evidence type="ECO:0000256" key="6">
    <source>
        <dbReference type="ARBA" id="ARBA00022723"/>
    </source>
</evidence>
<evidence type="ECO:0000313" key="16">
    <source>
        <dbReference type="EMBL" id="PYI10779.1"/>
    </source>
</evidence>
<dbReference type="EMBL" id="KZ826320">
    <property type="protein sequence ID" value="PYI10779.1"/>
    <property type="molecule type" value="Genomic_DNA"/>
</dbReference>
<dbReference type="PANTHER" id="PTHR43452:SF1">
    <property type="entry name" value="PYRUVATE DECARBOXYLASE C186.09-RELATED"/>
    <property type="match status" value="1"/>
</dbReference>
<evidence type="ECO:0000256" key="1">
    <source>
        <dbReference type="ARBA" id="ARBA00001041"/>
    </source>
</evidence>
<dbReference type="Gene3D" id="3.40.50.970">
    <property type="match status" value="2"/>
</dbReference>
<dbReference type="InterPro" id="IPR029061">
    <property type="entry name" value="THDP-binding"/>
</dbReference>
<dbReference type="CDD" id="cd02005">
    <property type="entry name" value="TPP_PDC_IPDC"/>
    <property type="match status" value="1"/>
</dbReference>
<feature type="domain" description="Thiamine pyrophosphate enzyme central" evidence="13">
    <location>
        <begin position="233"/>
        <end position="321"/>
    </location>
</feature>
<evidence type="ECO:0000256" key="9">
    <source>
        <dbReference type="ARBA" id="ARBA00023052"/>
    </source>
</evidence>
<feature type="binding site" evidence="11">
    <location>
        <position position="493"/>
    </location>
    <ligand>
        <name>Mg(2+)</name>
        <dbReference type="ChEBI" id="CHEBI:18420"/>
    </ligand>
</feature>
<feature type="binding site" evidence="11">
    <location>
        <position position="495"/>
    </location>
    <ligand>
        <name>Mg(2+)</name>
        <dbReference type="ChEBI" id="CHEBI:18420"/>
    </ligand>
</feature>
<comment type="catalytic activity">
    <reaction evidence="1">
        <text>a 2-oxocarboxylate + H(+) = an aldehyde + CO2</text>
        <dbReference type="Rhea" id="RHEA:11628"/>
        <dbReference type="ChEBI" id="CHEBI:15378"/>
        <dbReference type="ChEBI" id="CHEBI:16526"/>
        <dbReference type="ChEBI" id="CHEBI:17478"/>
        <dbReference type="ChEBI" id="CHEBI:35179"/>
        <dbReference type="EC" id="4.1.1.1"/>
    </reaction>
</comment>
<dbReference type="Pfam" id="PF00205">
    <property type="entry name" value="TPP_enzyme_M"/>
    <property type="match status" value="1"/>
</dbReference>
<dbReference type="InterPro" id="IPR012110">
    <property type="entry name" value="PDC/IPDC-like"/>
</dbReference>
<dbReference type="GO" id="GO:0000287">
    <property type="term" value="F:magnesium ion binding"/>
    <property type="evidence" value="ECO:0007669"/>
    <property type="project" value="InterPro"/>
</dbReference>
<comment type="cofactor">
    <cofactor evidence="11">
        <name>Mg(2+)</name>
        <dbReference type="ChEBI" id="CHEBI:18420"/>
    </cofactor>
    <text evidence="11">Binds 1 Mg(2+) per subunit.</text>
</comment>
<evidence type="ECO:0000256" key="3">
    <source>
        <dbReference type="ARBA" id="ARBA00007812"/>
    </source>
</evidence>
<evidence type="ECO:0000256" key="11">
    <source>
        <dbReference type="PIRSR" id="PIRSR036565-2"/>
    </source>
</evidence>
<dbReference type="PROSITE" id="PS00187">
    <property type="entry name" value="TPP_ENZYMES"/>
    <property type="match status" value="1"/>
</dbReference>
<keyword evidence="6 11" id="KW-0479">Metal-binding</keyword>
<dbReference type="Gene3D" id="3.40.50.1220">
    <property type="entry name" value="TPP-binding domain"/>
    <property type="match status" value="1"/>
</dbReference>
<dbReference type="InterPro" id="IPR000399">
    <property type="entry name" value="TPP-bd_CS"/>
</dbReference>